<evidence type="ECO:0000256" key="2">
    <source>
        <dbReference type="ARBA" id="ARBA00023125"/>
    </source>
</evidence>
<keyword evidence="1" id="KW-0805">Transcription regulation</keyword>
<name>E2Q601_STRCL</name>
<dbReference type="Gene3D" id="3.30.450.40">
    <property type="match status" value="1"/>
</dbReference>
<feature type="region of interest" description="Disordered" evidence="4">
    <location>
        <begin position="356"/>
        <end position="400"/>
    </location>
</feature>
<dbReference type="GeneID" id="93733196"/>
<feature type="compositionally biased region" description="Low complexity" evidence="4">
    <location>
        <begin position="381"/>
        <end position="391"/>
    </location>
</feature>
<protein>
    <submittedName>
        <fullName evidence="6">HTH domain DNA-binding protein</fullName>
    </submittedName>
</protein>
<keyword evidence="7" id="KW-1185">Reference proteome</keyword>
<dbReference type="SUPFAM" id="SSF55781">
    <property type="entry name" value="GAF domain-like"/>
    <property type="match status" value="1"/>
</dbReference>
<dbReference type="Gene3D" id="1.10.10.10">
    <property type="entry name" value="Winged helix-like DNA-binding domain superfamily/Winged helix DNA-binding domain"/>
    <property type="match status" value="1"/>
</dbReference>
<reference evidence="6 7" key="1">
    <citation type="journal article" date="2010" name="Genome Biol. Evol.">
        <title>The sequence of a 1.8-mb bacterial linear plasmid reveals a rich evolutionary reservoir of secondary metabolic pathways.</title>
        <authorList>
            <person name="Medema M.H."/>
            <person name="Trefzer A."/>
            <person name="Kovalchuk A."/>
            <person name="van den Berg M."/>
            <person name="Mueller U."/>
            <person name="Heijne W."/>
            <person name="Wu L."/>
            <person name="Alam M.T."/>
            <person name="Ronning C.M."/>
            <person name="Nierman W.C."/>
            <person name="Bovenberg R.A.L."/>
            <person name="Breitling R."/>
            <person name="Takano E."/>
        </authorList>
    </citation>
    <scope>NUCLEOTIDE SEQUENCE [LARGE SCALE GENOMIC DNA]</scope>
    <source>
        <strain evidence="7">ATCC 27064 / DSM 738 / JCM 4710 / NBRC 13307 / NCIMB 12785 / NRRL 3585 / VKM Ac-602</strain>
    </source>
</reference>
<dbReference type="InterPro" id="IPR016032">
    <property type="entry name" value="Sig_transdc_resp-reg_C-effctor"/>
</dbReference>
<sequence length="400" mass="42707">MATFRDIERRALASIAELGHAELPLAAFFEQVNGVLRPVLGFDAGCWHSADPVTGFLTSTVADGLPPDGFEEAARLELWSDDATRFSSIRESGLLADTVHRATGGRPEHSVRYRELLHDHRFRDELRMNLDVHGGRWGAAALMRAGDTRPYTEREIRLAERVARAVAGVLRGYAVPRPAPWADSSDVPAVLVVGPSGRLISADPRAQALLAALSEEIRRPAGVPTAVVTVSGRARANAAAGRPDAPAWARLRGPGGEWLSLHASLLDGRADGCVAAVARPASPTEVMPLTLLAHRLTTREREVALLAVRGRSTQEIAAALFLTPATVQDHLKSVFTKTGVRSRRELVALLTAPHADSLRRPPASPPALPPTAVPPAPPVRSAPAAPARGGTMITLRGSRR</sequence>
<keyword evidence="2 6" id="KW-0238">DNA-binding</keyword>
<dbReference type="STRING" id="1901.BB341_27315"/>
<gene>
    <name evidence="6" type="ORF">SCLAV_0085</name>
</gene>
<dbReference type="InterPro" id="IPR000792">
    <property type="entry name" value="Tscrpt_reg_LuxR_C"/>
</dbReference>
<dbReference type="InterPro" id="IPR029016">
    <property type="entry name" value="GAF-like_dom_sf"/>
</dbReference>
<evidence type="ECO:0000256" key="1">
    <source>
        <dbReference type="ARBA" id="ARBA00023015"/>
    </source>
</evidence>
<evidence type="ECO:0000256" key="3">
    <source>
        <dbReference type="ARBA" id="ARBA00023163"/>
    </source>
</evidence>
<dbReference type="CDD" id="cd06170">
    <property type="entry name" value="LuxR_C_like"/>
    <property type="match status" value="1"/>
</dbReference>
<accession>E2Q601</accession>
<dbReference type="GO" id="GO:0006355">
    <property type="term" value="P:regulation of DNA-templated transcription"/>
    <property type="evidence" value="ECO:0007669"/>
    <property type="project" value="InterPro"/>
</dbReference>
<dbReference type="InterPro" id="IPR036388">
    <property type="entry name" value="WH-like_DNA-bd_sf"/>
</dbReference>
<dbReference type="SMART" id="SM00421">
    <property type="entry name" value="HTH_LUXR"/>
    <property type="match status" value="1"/>
</dbReference>
<evidence type="ECO:0000256" key="4">
    <source>
        <dbReference type="SAM" id="MobiDB-lite"/>
    </source>
</evidence>
<dbReference type="PRINTS" id="PR00038">
    <property type="entry name" value="HTHLUXR"/>
</dbReference>
<organism evidence="6 7">
    <name type="scientific">Streptomyces clavuligerus</name>
    <dbReference type="NCBI Taxonomy" id="1901"/>
    <lineage>
        <taxon>Bacteria</taxon>
        <taxon>Bacillati</taxon>
        <taxon>Actinomycetota</taxon>
        <taxon>Actinomycetes</taxon>
        <taxon>Kitasatosporales</taxon>
        <taxon>Streptomycetaceae</taxon>
        <taxon>Streptomyces</taxon>
    </lineage>
</organism>
<dbReference type="Pfam" id="PF00196">
    <property type="entry name" value="GerE"/>
    <property type="match status" value="1"/>
</dbReference>
<dbReference type="KEGG" id="sclf:BB341_27315"/>
<feature type="domain" description="HTH luxR-type" evidence="5">
    <location>
        <begin position="289"/>
        <end position="354"/>
    </location>
</feature>
<evidence type="ECO:0000313" key="6">
    <source>
        <dbReference type="EMBL" id="EFG05161.1"/>
    </source>
</evidence>
<dbReference type="OrthoDB" id="9815744at2"/>
<dbReference type="Proteomes" id="UP000002357">
    <property type="component" value="Chromosome"/>
</dbReference>
<evidence type="ECO:0000313" key="7">
    <source>
        <dbReference type="Proteomes" id="UP000002357"/>
    </source>
</evidence>
<dbReference type="AlphaFoldDB" id="E2Q601"/>
<dbReference type="eggNOG" id="COG2197">
    <property type="taxonomic scope" value="Bacteria"/>
</dbReference>
<dbReference type="PANTHER" id="PTHR44688">
    <property type="entry name" value="DNA-BINDING TRANSCRIPTIONAL ACTIVATOR DEVR_DOSR"/>
    <property type="match status" value="1"/>
</dbReference>
<feature type="compositionally biased region" description="Pro residues" evidence="4">
    <location>
        <begin position="362"/>
        <end position="380"/>
    </location>
</feature>
<dbReference type="SUPFAM" id="SSF46894">
    <property type="entry name" value="C-terminal effector domain of the bipartite response regulators"/>
    <property type="match status" value="1"/>
</dbReference>
<evidence type="ECO:0000259" key="5">
    <source>
        <dbReference type="PROSITE" id="PS50043"/>
    </source>
</evidence>
<proteinExistence type="predicted"/>
<dbReference type="RefSeq" id="WP_003959251.1">
    <property type="nucleotide sequence ID" value="NZ_CM000913.1"/>
</dbReference>
<dbReference type="PANTHER" id="PTHR44688:SF16">
    <property type="entry name" value="DNA-BINDING TRANSCRIPTIONAL ACTIVATOR DEVR_DOSR"/>
    <property type="match status" value="1"/>
</dbReference>
<dbReference type="PROSITE" id="PS00622">
    <property type="entry name" value="HTH_LUXR_1"/>
    <property type="match status" value="1"/>
</dbReference>
<dbReference type="GO" id="GO:0003677">
    <property type="term" value="F:DNA binding"/>
    <property type="evidence" value="ECO:0007669"/>
    <property type="project" value="UniProtKB-KW"/>
</dbReference>
<keyword evidence="3" id="KW-0804">Transcription</keyword>
<dbReference type="PROSITE" id="PS50043">
    <property type="entry name" value="HTH_LUXR_2"/>
    <property type="match status" value="1"/>
</dbReference>
<dbReference type="EMBL" id="CM000913">
    <property type="protein sequence ID" value="EFG05161.1"/>
    <property type="molecule type" value="Genomic_DNA"/>
</dbReference>